<reference evidence="2 3" key="1">
    <citation type="journal article" date="2014" name="Appl. Environ. Microbiol.">
        <title>Genomic encyclopedia of type strains of the genus Bifidobacterium.</title>
        <authorList>
            <person name="Milani C."/>
            <person name="Lugli G.A."/>
            <person name="Duranti S."/>
            <person name="Turroni F."/>
            <person name="Bottacini F."/>
            <person name="Mangifesta M."/>
            <person name="Sanchez B."/>
            <person name="Viappiani A."/>
            <person name="Mancabelli L."/>
            <person name="Taminiau B."/>
            <person name="Delcenserie V."/>
            <person name="Barrangou R."/>
            <person name="Margolles A."/>
            <person name="van Sinderen D."/>
            <person name="Ventura M."/>
        </authorList>
    </citation>
    <scope>NUCLEOTIDE SEQUENCE [LARGE SCALE GENOMIC DNA]</scope>
    <source>
        <strain evidence="2 3">LMG 11587</strain>
    </source>
</reference>
<dbReference type="AlphaFoldDB" id="A0A087VVX3"/>
<accession>A0A087VVX3</accession>
<feature type="transmembrane region" description="Helical" evidence="1">
    <location>
        <begin position="360"/>
        <end position="388"/>
    </location>
</feature>
<feature type="transmembrane region" description="Helical" evidence="1">
    <location>
        <begin position="148"/>
        <end position="167"/>
    </location>
</feature>
<feature type="transmembrane region" description="Helical" evidence="1">
    <location>
        <begin position="630"/>
        <end position="647"/>
    </location>
</feature>
<sequence length="671" mass="74601">MVQTTRSIHKGDHLAADTGTSANSLRDHRNSPGTILGRVLAFLICLWIAWCTSVGPIYRRSGSMAEFGWQNALILLCALAVCLGLVALVRHLLYGGESPLSMLRRSDGAVGKAIRTVRDSLSGRKRLRSAGRAYRSFIMRQTRGWKPIMCLLVIGWSWALVTLLAAYGADLYAQIAECSNWILQLRGDVPQYGGNAFTQMDVYPIGHYLWPSEPTFLTDQHNLVLTFFYGMTALASQRLTGSYDAGIVLLAGLQLVFGAFCCSVTADRFFTGGHPDDSSCHMTSAVTEPGAYRAGPLARTLVILFFLVCPFNVFSSISLTKSPLFAFSFVWWFGIWYQTIRQDGAGNHPFASPRTLVGLAVSTLIMLISAKYGIYIVIAQIALALIMLRRYWKTYLICLLLPAMAFTALVSGLEGAGHVIKGDPIESKSIQLQQVARVARVDPSGIDSQTRQDLDPILDLDSAASNYTPWEADRVKSSGNQPKLIVYKWRTVTDDQMKKFNKAWLNLAKGHAVPYLDALMAECYGYFDVNDSAYVAMSYYLNNSYVQESSTWIQYWCRDWRNGVTGAARTWASIPVLGWIAQGNFWVTLALILIAAWLSAGRWRHLLEFLPLLLIMGVMVTAPANNFERHMLPVAMVVPFLILAMSCERRHVLTGANQDDCSPDREGTRRN</sequence>
<dbReference type="Pfam" id="PF19484">
    <property type="entry name" value="DUF6020"/>
    <property type="match status" value="1"/>
</dbReference>
<dbReference type="KEGG" id="bii:BINDI_1161"/>
<feature type="transmembrane region" description="Helical" evidence="1">
    <location>
        <begin position="70"/>
        <end position="93"/>
    </location>
</feature>
<feature type="transmembrane region" description="Helical" evidence="1">
    <location>
        <begin position="606"/>
        <end position="624"/>
    </location>
</feature>
<name>A0A087VVX3_9BIFI</name>
<evidence type="ECO:0000313" key="2">
    <source>
        <dbReference type="EMBL" id="AIC92423.1"/>
    </source>
</evidence>
<feature type="transmembrane region" description="Helical" evidence="1">
    <location>
        <begin position="324"/>
        <end position="340"/>
    </location>
</feature>
<dbReference type="HOGENOM" id="CLU_445285_0_0_11"/>
<feature type="transmembrane region" description="Helical" evidence="1">
    <location>
        <begin position="395"/>
        <end position="413"/>
    </location>
</feature>
<evidence type="ECO:0000256" key="1">
    <source>
        <dbReference type="SAM" id="Phobius"/>
    </source>
</evidence>
<feature type="transmembrane region" description="Helical" evidence="1">
    <location>
        <begin position="223"/>
        <end position="240"/>
    </location>
</feature>
<keyword evidence="1" id="KW-0812">Transmembrane</keyword>
<evidence type="ECO:0000313" key="3">
    <source>
        <dbReference type="Proteomes" id="UP000028569"/>
    </source>
</evidence>
<organism evidence="2 3">
    <name type="scientific">Bifidobacterium [indicum] DSM 20214 = LMG 11587</name>
    <dbReference type="NCBI Taxonomy" id="1341694"/>
    <lineage>
        <taxon>Bacteria</taxon>
        <taxon>Bacillati</taxon>
        <taxon>Actinomycetota</taxon>
        <taxon>Actinomycetes</taxon>
        <taxon>Bifidobacteriales</taxon>
        <taxon>Bifidobacteriaceae</taxon>
        <taxon>Bifidobacterium</taxon>
    </lineage>
</organism>
<keyword evidence="1" id="KW-1133">Transmembrane helix</keyword>
<gene>
    <name evidence="2" type="ORF">BINDI_1161</name>
</gene>
<dbReference type="EMBL" id="CP006018">
    <property type="protein sequence ID" value="AIC92423.1"/>
    <property type="molecule type" value="Genomic_DNA"/>
</dbReference>
<feature type="transmembrane region" description="Helical" evidence="1">
    <location>
        <begin position="247"/>
        <end position="266"/>
    </location>
</feature>
<feature type="transmembrane region" description="Helical" evidence="1">
    <location>
        <begin position="579"/>
        <end position="599"/>
    </location>
</feature>
<protein>
    <submittedName>
        <fullName evidence="2">Uncharacterized protein</fullName>
    </submittedName>
</protein>
<dbReference type="InterPro" id="IPR046062">
    <property type="entry name" value="DUF6020"/>
</dbReference>
<keyword evidence="3" id="KW-1185">Reference proteome</keyword>
<feature type="transmembrane region" description="Helical" evidence="1">
    <location>
        <begin position="297"/>
        <end position="317"/>
    </location>
</feature>
<dbReference type="Proteomes" id="UP000028569">
    <property type="component" value="Chromosome"/>
</dbReference>
<keyword evidence="1" id="KW-0472">Membrane</keyword>
<proteinExistence type="predicted"/>
<dbReference type="RefSeq" id="WP_052108868.1">
    <property type="nucleotide sequence ID" value="NZ_CP006018.1"/>
</dbReference>
<feature type="transmembrane region" description="Helical" evidence="1">
    <location>
        <begin position="35"/>
        <end position="58"/>
    </location>
</feature>
<dbReference type="OrthoDB" id="3757494at2"/>